<dbReference type="OrthoDB" id="6148995at2"/>
<proteinExistence type="predicted"/>
<dbReference type="AlphaFoldDB" id="F8F2X8"/>
<protein>
    <submittedName>
        <fullName evidence="2">Uncharacterized protein</fullName>
    </submittedName>
</protein>
<dbReference type="STRING" id="744872.Spica_1744"/>
<dbReference type="Proteomes" id="UP000000503">
    <property type="component" value="Chromosome"/>
</dbReference>
<evidence type="ECO:0000313" key="2">
    <source>
        <dbReference type="EMBL" id="AEJ19886.1"/>
    </source>
</evidence>
<dbReference type="KEGG" id="scd:Spica_1744"/>
<feature type="transmembrane region" description="Helical" evidence="1">
    <location>
        <begin position="6"/>
        <end position="27"/>
    </location>
</feature>
<dbReference type="RefSeq" id="WP_013969193.1">
    <property type="nucleotide sequence ID" value="NC_015732.1"/>
</dbReference>
<evidence type="ECO:0000256" key="1">
    <source>
        <dbReference type="SAM" id="Phobius"/>
    </source>
</evidence>
<dbReference type="EMBL" id="CP002868">
    <property type="protein sequence ID" value="AEJ19886.1"/>
    <property type="molecule type" value="Genomic_DNA"/>
</dbReference>
<sequence length="224" mass="26124">MKEFILQIIASFGGAAVITGLAFSWFGKKIVERQIEKSAEKAKYKIEAEFDRISKIQSHEFTILPEIWIKLLNALGGLGYITNPVKEFPDIQRMSLEELSANLKLKDWPEHIKKEIIDSSDKNKAYILWAMKKSIFDTETLWNEFHNYYLINKIFLTEEMDVCLDKIDSLGLDSLATIKVAVGENRTDWKMLEDARKIVNEDLEIEKKNLSRFIQNRLHFHQVK</sequence>
<keyword evidence="1" id="KW-0472">Membrane</keyword>
<keyword evidence="1" id="KW-1133">Transmembrane helix</keyword>
<keyword evidence="3" id="KW-1185">Reference proteome</keyword>
<reference evidence="3" key="1">
    <citation type="journal article" date="2013" name="Stand. Genomic Sci.">
        <title>Genome sequence of the thermophilic fresh-water bacterium Spirochaeta caldaria type strain (H1(T)), reclassification of Spirochaeta caldaria, Spirochaeta stenostrepta, and Spirochaeta zuelzerae in the genus Treponema as Treponema caldaria comb. nov., Treponema stenostrepta comb. nov., and Treponema zuelzerae comb. nov., and emendation of the genus Treponema.</title>
        <authorList>
            <person name="Abt B."/>
            <person name="Goker M."/>
            <person name="Scheuner C."/>
            <person name="Han C."/>
            <person name="Lu M."/>
            <person name="Misra M."/>
            <person name="Lapidus A."/>
            <person name="Nolan M."/>
            <person name="Lucas S."/>
            <person name="Hammon N."/>
            <person name="Deshpande S."/>
            <person name="Cheng J.F."/>
            <person name="Tapia R."/>
            <person name="Goodwin L.A."/>
            <person name="Pitluck S."/>
            <person name="Liolios K."/>
            <person name="Pagani I."/>
            <person name="Ivanova N."/>
            <person name="Mavromatis K."/>
            <person name="Mikhailova N."/>
            <person name="Huntemann M."/>
            <person name="Pati A."/>
            <person name="Chen A."/>
            <person name="Palaniappan K."/>
            <person name="Land M."/>
            <person name="Hauser L."/>
            <person name="Jeffries C.D."/>
            <person name="Rohde M."/>
            <person name="Spring S."/>
            <person name="Gronow S."/>
            <person name="Detter J.C."/>
            <person name="Bristow J."/>
            <person name="Eisen J.A."/>
            <person name="Markowitz V."/>
            <person name="Hugenholtz P."/>
            <person name="Kyrpides N.C."/>
            <person name="Woyke T."/>
            <person name="Klenk H.P."/>
        </authorList>
    </citation>
    <scope>NUCLEOTIDE SEQUENCE</scope>
    <source>
        <strain evidence="3">ATCC 51460 / DSM 7334 / H1</strain>
    </source>
</reference>
<organism evidence="2 3">
    <name type="scientific">Gracilinema caldarium (strain ATCC 51460 / DSM 7334 / H1)</name>
    <name type="common">Treponema caldarium</name>
    <dbReference type="NCBI Taxonomy" id="744872"/>
    <lineage>
        <taxon>Bacteria</taxon>
        <taxon>Pseudomonadati</taxon>
        <taxon>Spirochaetota</taxon>
        <taxon>Spirochaetia</taxon>
        <taxon>Spirochaetales</taxon>
        <taxon>Breznakiellaceae</taxon>
        <taxon>Gracilinema</taxon>
    </lineage>
</organism>
<accession>F8F2X8</accession>
<keyword evidence="1" id="KW-0812">Transmembrane</keyword>
<gene>
    <name evidence="2" type="ordered locus">Spica_1744</name>
</gene>
<dbReference type="HOGENOM" id="CLU_1234537_0_0_12"/>
<name>F8F2X8_GRAC1</name>
<evidence type="ECO:0000313" key="3">
    <source>
        <dbReference type="Proteomes" id="UP000000503"/>
    </source>
</evidence>